<evidence type="ECO:0000313" key="10">
    <source>
        <dbReference type="EMBL" id="OUD12341.1"/>
    </source>
</evidence>
<evidence type="ECO:0000313" key="11">
    <source>
        <dbReference type="Proteomes" id="UP000194798"/>
    </source>
</evidence>
<evidence type="ECO:0000256" key="7">
    <source>
        <dbReference type="ARBA" id="ARBA00049120"/>
    </source>
</evidence>
<comment type="catalytic activity">
    <reaction evidence="7">
        <text>a 2'-deoxycytidine in DNA + S-adenosyl-L-methionine = an N(4)-methyl-2'-deoxycytidine in DNA + S-adenosyl-L-homocysteine + H(+)</text>
        <dbReference type="Rhea" id="RHEA:16857"/>
        <dbReference type="Rhea" id="RHEA-COMP:11369"/>
        <dbReference type="Rhea" id="RHEA-COMP:13674"/>
        <dbReference type="ChEBI" id="CHEBI:15378"/>
        <dbReference type="ChEBI" id="CHEBI:57856"/>
        <dbReference type="ChEBI" id="CHEBI:59789"/>
        <dbReference type="ChEBI" id="CHEBI:85452"/>
        <dbReference type="ChEBI" id="CHEBI:137933"/>
        <dbReference type="EC" id="2.1.1.113"/>
    </reaction>
</comment>
<feature type="domain" description="DNA methylase N-4/N-6" evidence="9">
    <location>
        <begin position="23"/>
        <end position="322"/>
    </location>
</feature>
<dbReference type="AlphaFoldDB" id="A0A251X4J1"/>
<dbReference type="GO" id="GO:0009007">
    <property type="term" value="F:site-specific DNA-methyltransferase (adenine-specific) activity"/>
    <property type="evidence" value="ECO:0007669"/>
    <property type="project" value="TreeGrafter"/>
</dbReference>
<dbReference type="PROSITE" id="PS00093">
    <property type="entry name" value="N4_MTASE"/>
    <property type="match status" value="1"/>
</dbReference>
<evidence type="ECO:0000256" key="1">
    <source>
        <dbReference type="ARBA" id="ARBA00010203"/>
    </source>
</evidence>
<keyword evidence="11" id="KW-1185">Reference proteome</keyword>
<dbReference type="Gene3D" id="3.40.50.150">
    <property type="entry name" value="Vaccinia Virus protein VP39"/>
    <property type="match status" value="1"/>
</dbReference>
<dbReference type="InterPro" id="IPR029063">
    <property type="entry name" value="SAM-dependent_MTases_sf"/>
</dbReference>
<gene>
    <name evidence="10" type="ORF">TPSD3_14610</name>
</gene>
<organism evidence="10 11">
    <name type="scientific">Thioflexithrix psekupsensis</name>
    <dbReference type="NCBI Taxonomy" id="1570016"/>
    <lineage>
        <taxon>Bacteria</taxon>
        <taxon>Pseudomonadati</taxon>
        <taxon>Pseudomonadota</taxon>
        <taxon>Gammaproteobacteria</taxon>
        <taxon>Thiotrichales</taxon>
        <taxon>Thioflexithrix</taxon>
    </lineage>
</organism>
<dbReference type="OrthoDB" id="9816043at2"/>
<evidence type="ECO:0000256" key="8">
    <source>
        <dbReference type="RuleBase" id="RU362026"/>
    </source>
</evidence>
<dbReference type="CDD" id="cd02440">
    <property type="entry name" value="AdoMet_MTases"/>
    <property type="match status" value="1"/>
</dbReference>
<sequence length="336" mass="38205">MEINNILTGDSLTILKTLKDESIDLILTSPPYFQQRDYGNGHLGIGGENSEEKYLENVLAVFFECVRVAKPTGCIVFNLGDKYINGGLSLLPYKFAIKALESSQLFLINQITWAKLNPTPRQDKRKLIQATEPFFIFAKSKDYYFDLSNYLKHLDDLNKANKGKPSEKLGKQYFDLIEKSDLNEAQKENARKSLQEAILAVHKGEIDSFRMKIKGLHKEAYGGMEGGRNNQIRNHGFTIIKILGNKLKKDIIESPVEITKDNAHPAVYPLYIVQELIKLLSKENDIILDPFCGSGTTCLAAKNLNRHYLGIEIKPEYVELANQRLKQVDFMQELFL</sequence>
<protein>
    <recommendedName>
        <fullName evidence="8">Methyltransferase</fullName>
        <ecNumber evidence="8">2.1.1.-</ecNumber>
    </recommendedName>
</protein>
<name>A0A251X4J1_9GAMM</name>
<dbReference type="InterPro" id="IPR017985">
    <property type="entry name" value="MeTrfase_CN4_CS"/>
</dbReference>
<dbReference type="PRINTS" id="PR00508">
    <property type="entry name" value="S21N4MTFRASE"/>
</dbReference>
<dbReference type="PANTHER" id="PTHR13370">
    <property type="entry name" value="RNA METHYLASE-RELATED"/>
    <property type="match status" value="1"/>
</dbReference>
<keyword evidence="2 10" id="KW-0489">Methyltransferase</keyword>
<dbReference type="GO" id="GO:0005737">
    <property type="term" value="C:cytoplasm"/>
    <property type="evidence" value="ECO:0007669"/>
    <property type="project" value="TreeGrafter"/>
</dbReference>
<dbReference type="Proteomes" id="UP000194798">
    <property type="component" value="Unassembled WGS sequence"/>
</dbReference>
<evidence type="ECO:0000256" key="5">
    <source>
        <dbReference type="ARBA" id="ARBA00022747"/>
    </source>
</evidence>
<dbReference type="GO" id="GO:0003677">
    <property type="term" value="F:DNA binding"/>
    <property type="evidence" value="ECO:0007669"/>
    <property type="project" value="UniProtKB-KW"/>
</dbReference>
<reference evidence="10 11" key="1">
    <citation type="submission" date="2016-12" db="EMBL/GenBank/DDBJ databases">
        <title>Thioflexothrix psekupsii D3 genome sequencing and assembly.</title>
        <authorList>
            <person name="Fomenkov A."/>
            <person name="Vincze T."/>
            <person name="Grabovich M."/>
            <person name="Anton B.P."/>
            <person name="Dubinina G."/>
            <person name="Orlova M."/>
            <person name="Belousova E."/>
            <person name="Roberts R.J."/>
        </authorList>
    </citation>
    <scope>NUCLEOTIDE SEQUENCE [LARGE SCALE GENOMIC DNA]</scope>
    <source>
        <strain evidence="10">D3</strain>
    </source>
</reference>
<evidence type="ECO:0000259" key="9">
    <source>
        <dbReference type="Pfam" id="PF01555"/>
    </source>
</evidence>
<dbReference type="RefSeq" id="WP_086489290.1">
    <property type="nucleotide sequence ID" value="NZ_MSLT01000023.1"/>
</dbReference>
<dbReference type="GO" id="GO:0015667">
    <property type="term" value="F:site-specific DNA-methyltransferase (cytosine-N4-specific) activity"/>
    <property type="evidence" value="ECO:0007669"/>
    <property type="project" value="UniProtKB-EC"/>
</dbReference>
<comment type="caution">
    <text evidence="10">The sequence shown here is derived from an EMBL/GenBank/DDBJ whole genome shotgun (WGS) entry which is preliminary data.</text>
</comment>
<dbReference type="Pfam" id="PF01555">
    <property type="entry name" value="N6_N4_Mtase"/>
    <property type="match status" value="1"/>
</dbReference>
<keyword evidence="5" id="KW-0680">Restriction system</keyword>
<keyword evidence="4" id="KW-0949">S-adenosyl-L-methionine</keyword>
<dbReference type="GO" id="GO:0008170">
    <property type="term" value="F:N-methyltransferase activity"/>
    <property type="evidence" value="ECO:0007669"/>
    <property type="project" value="InterPro"/>
</dbReference>
<evidence type="ECO:0000256" key="6">
    <source>
        <dbReference type="ARBA" id="ARBA00023125"/>
    </source>
</evidence>
<comment type="similarity">
    <text evidence="1">Belongs to the N(4)/N(6)-methyltransferase family. N(4) subfamily.</text>
</comment>
<dbReference type="GO" id="GO:0009307">
    <property type="term" value="P:DNA restriction-modification system"/>
    <property type="evidence" value="ECO:0007669"/>
    <property type="project" value="UniProtKB-KW"/>
</dbReference>
<evidence type="ECO:0000256" key="3">
    <source>
        <dbReference type="ARBA" id="ARBA00022679"/>
    </source>
</evidence>
<keyword evidence="6" id="KW-0238">DNA-binding</keyword>
<dbReference type="PANTHER" id="PTHR13370:SF3">
    <property type="entry name" value="TRNA (GUANINE(10)-N2)-METHYLTRANSFERASE HOMOLOG"/>
    <property type="match status" value="1"/>
</dbReference>
<proteinExistence type="inferred from homology"/>
<dbReference type="EMBL" id="MSLT01000023">
    <property type="protein sequence ID" value="OUD12341.1"/>
    <property type="molecule type" value="Genomic_DNA"/>
</dbReference>
<accession>A0A251X4J1</accession>
<dbReference type="GO" id="GO:0032259">
    <property type="term" value="P:methylation"/>
    <property type="evidence" value="ECO:0007669"/>
    <property type="project" value="UniProtKB-KW"/>
</dbReference>
<evidence type="ECO:0000256" key="2">
    <source>
        <dbReference type="ARBA" id="ARBA00022603"/>
    </source>
</evidence>
<dbReference type="EC" id="2.1.1.-" evidence="8"/>
<dbReference type="InterPro" id="IPR002941">
    <property type="entry name" value="DNA_methylase_N4/N6"/>
</dbReference>
<dbReference type="InterPro" id="IPR001091">
    <property type="entry name" value="RM_Methyltransferase"/>
</dbReference>
<dbReference type="SUPFAM" id="SSF53335">
    <property type="entry name" value="S-adenosyl-L-methionine-dependent methyltransferases"/>
    <property type="match status" value="1"/>
</dbReference>
<evidence type="ECO:0000256" key="4">
    <source>
        <dbReference type="ARBA" id="ARBA00022691"/>
    </source>
</evidence>
<keyword evidence="3" id="KW-0808">Transferase</keyword>